<dbReference type="KEGG" id="pfer:IRI77_12050"/>
<dbReference type="InterPro" id="IPR013766">
    <property type="entry name" value="Thioredoxin_domain"/>
</dbReference>
<dbReference type="InterPro" id="IPR000866">
    <property type="entry name" value="AhpC/TSA"/>
</dbReference>
<evidence type="ECO:0000256" key="1">
    <source>
        <dbReference type="SAM" id="Phobius"/>
    </source>
</evidence>
<dbReference type="InterPro" id="IPR036249">
    <property type="entry name" value="Thioredoxin-like_sf"/>
</dbReference>
<accession>A0A7S7NVS2</accession>
<dbReference type="SUPFAM" id="SSF52833">
    <property type="entry name" value="Thioredoxin-like"/>
    <property type="match status" value="1"/>
</dbReference>
<keyword evidence="4" id="KW-1185">Reference proteome</keyword>
<feature type="transmembrane region" description="Helical" evidence="1">
    <location>
        <begin position="12"/>
        <end position="33"/>
    </location>
</feature>
<evidence type="ECO:0000259" key="2">
    <source>
        <dbReference type="PROSITE" id="PS51352"/>
    </source>
</evidence>
<keyword evidence="1" id="KW-1133">Transmembrane helix</keyword>
<dbReference type="GO" id="GO:0016209">
    <property type="term" value="F:antioxidant activity"/>
    <property type="evidence" value="ECO:0007669"/>
    <property type="project" value="InterPro"/>
</dbReference>
<dbReference type="EMBL" id="CP063849">
    <property type="protein sequence ID" value="QOY90645.1"/>
    <property type="molecule type" value="Genomic_DNA"/>
</dbReference>
<keyword evidence="1" id="KW-0472">Membrane</keyword>
<organism evidence="3 4">
    <name type="scientific">Paludibaculum fermentans</name>
    <dbReference type="NCBI Taxonomy" id="1473598"/>
    <lineage>
        <taxon>Bacteria</taxon>
        <taxon>Pseudomonadati</taxon>
        <taxon>Acidobacteriota</taxon>
        <taxon>Terriglobia</taxon>
        <taxon>Bryobacterales</taxon>
        <taxon>Bryobacteraceae</taxon>
        <taxon>Paludibaculum</taxon>
    </lineage>
</organism>
<feature type="domain" description="Thioredoxin" evidence="2">
    <location>
        <begin position="39"/>
        <end position="176"/>
    </location>
</feature>
<name>A0A7S7NVS2_PALFE</name>
<dbReference type="Gene3D" id="3.40.30.10">
    <property type="entry name" value="Glutaredoxin"/>
    <property type="match status" value="1"/>
</dbReference>
<dbReference type="GO" id="GO:0016491">
    <property type="term" value="F:oxidoreductase activity"/>
    <property type="evidence" value="ECO:0007669"/>
    <property type="project" value="InterPro"/>
</dbReference>
<dbReference type="PROSITE" id="PS51352">
    <property type="entry name" value="THIOREDOXIN_2"/>
    <property type="match status" value="1"/>
</dbReference>
<dbReference type="RefSeq" id="WP_194452305.1">
    <property type="nucleotide sequence ID" value="NZ_CP063849.1"/>
</dbReference>
<sequence>MTQLEPQPISPRFWAAAIIIPSIVVIGLIWALMNPQSLMFLNSKEPIEISFQVPGEPVTRSLSQFRGRVLAVTIWSPDCTECLSQIGVLNELATRFGRDGMMSIAVTPADAAAIRRFASLQSMNVMPGQLERGQADVLPADRPYTYLVDREGFARLKFKGFREASKLEGTVQKLLEQ</sequence>
<keyword evidence="1" id="KW-0812">Transmembrane</keyword>
<protein>
    <submittedName>
        <fullName evidence="3">Redoxin domain-containing protein</fullName>
    </submittedName>
</protein>
<dbReference type="Pfam" id="PF00578">
    <property type="entry name" value="AhpC-TSA"/>
    <property type="match status" value="1"/>
</dbReference>
<proteinExistence type="predicted"/>
<dbReference type="AlphaFoldDB" id="A0A7S7NVS2"/>
<reference evidence="3 4" key="1">
    <citation type="submission" date="2020-10" db="EMBL/GenBank/DDBJ databases">
        <title>Complete genome sequence of Paludibaculum fermentans P105T, a facultatively anaerobic acidobacterium capable of dissimilatory Fe(III) reduction.</title>
        <authorList>
            <person name="Dedysh S.N."/>
            <person name="Beletsky A.V."/>
            <person name="Kulichevskaya I.S."/>
            <person name="Mardanov A.V."/>
            <person name="Ravin N.V."/>
        </authorList>
    </citation>
    <scope>NUCLEOTIDE SEQUENCE [LARGE SCALE GENOMIC DNA]</scope>
    <source>
        <strain evidence="3 4">P105</strain>
    </source>
</reference>
<dbReference type="Proteomes" id="UP000593892">
    <property type="component" value="Chromosome"/>
</dbReference>
<evidence type="ECO:0000313" key="3">
    <source>
        <dbReference type="EMBL" id="QOY90645.1"/>
    </source>
</evidence>
<gene>
    <name evidence="3" type="ORF">IRI77_12050</name>
</gene>
<evidence type="ECO:0000313" key="4">
    <source>
        <dbReference type="Proteomes" id="UP000593892"/>
    </source>
</evidence>